<organism evidence="1 2">
    <name type="scientific">Lysobacter hankyongensis</name>
    <dbReference type="NCBI Taxonomy" id="1176535"/>
    <lineage>
        <taxon>Bacteria</taxon>
        <taxon>Pseudomonadati</taxon>
        <taxon>Pseudomonadota</taxon>
        <taxon>Gammaproteobacteria</taxon>
        <taxon>Lysobacterales</taxon>
        <taxon>Lysobacteraceae</taxon>
        <taxon>Lysobacter</taxon>
    </lineage>
</organism>
<name>A0ABP9AT80_9GAMM</name>
<evidence type="ECO:0000313" key="2">
    <source>
        <dbReference type="Proteomes" id="UP001499959"/>
    </source>
</evidence>
<gene>
    <name evidence="1" type="ORF">GCM10023307_06260</name>
</gene>
<proteinExistence type="predicted"/>
<comment type="caution">
    <text evidence="1">The sequence shown here is derived from an EMBL/GenBank/DDBJ whole genome shotgun (WGS) entry which is preliminary data.</text>
</comment>
<dbReference type="EMBL" id="BAABJE010000001">
    <property type="protein sequence ID" value="GAA4784291.1"/>
    <property type="molecule type" value="Genomic_DNA"/>
</dbReference>
<evidence type="ECO:0008006" key="3">
    <source>
        <dbReference type="Google" id="ProtNLM"/>
    </source>
</evidence>
<sequence>MTGTRMTGMPDHHPLRRTAVAFARHLSLAAVLLLTVGCMTVPDRDGITSFRQGAATANQQSQSTFADINTFLRQQQIDRASQLPTLNESEFFSPLASEDVAKWNRAFGLIDAYAASLETLLDPARSSDTETALAELGEKIGTIEGGRLPAGVAGGFAQLGGLLVQMRAEKEALAAIRKADPAIQSVFDTMMTAIGEDRDNGVRAMVATSWGDVLGAIQVEFLTAGGTAAKRDVATRYVGTLDQRDAQDASLASLRRSIGLLAAAHRELAAGDPPSARRMLDEVQAEYAAYRQRVDALRQQDGQSQGSKP</sequence>
<protein>
    <recommendedName>
        <fullName evidence="3">DUF3829 domain-containing protein</fullName>
    </recommendedName>
</protein>
<keyword evidence="2" id="KW-1185">Reference proteome</keyword>
<evidence type="ECO:0000313" key="1">
    <source>
        <dbReference type="EMBL" id="GAA4784291.1"/>
    </source>
</evidence>
<reference evidence="2" key="1">
    <citation type="journal article" date="2019" name="Int. J. Syst. Evol. Microbiol.">
        <title>The Global Catalogue of Microorganisms (GCM) 10K type strain sequencing project: providing services to taxonomists for standard genome sequencing and annotation.</title>
        <authorList>
            <consortium name="The Broad Institute Genomics Platform"/>
            <consortium name="The Broad Institute Genome Sequencing Center for Infectious Disease"/>
            <person name="Wu L."/>
            <person name="Ma J."/>
        </authorList>
    </citation>
    <scope>NUCLEOTIDE SEQUENCE [LARGE SCALE GENOMIC DNA]</scope>
    <source>
        <strain evidence="2">JCM 18204</strain>
    </source>
</reference>
<dbReference type="Proteomes" id="UP001499959">
    <property type="component" value="Unassembled WGS sequence"/>
</dbReference>
<accession>A0ABP9AT80</accession>